<dbReference type="Pfam" id="PF13338">
    <property type="entry name" value="AbiEi_4"/>
    <property type="match status" value="1"/>
</dbReference>
<comment type="caution">
    <text evidence="2">The sequence shown here is derived from an EMBL/GenBank/DDBJ whole genome shotgun (WGS) entry which is preliminary data.</text>
</comment>
<reference evidence="2" key="1">
    <citation type="submission" date="2021-04" db="EMBL/GenBank/DDBJ databases">
        <title>Genome based classification of Actinospica acidithermotolerans sp. nov., an actinobacterium isolated from an Indonesian hot spring.</title>
        <authorList>
            <person name="Kusuma A.B."/>
            <person name="Putra K.E."/>
            <person name="Nafisah S."/>
            <person name="Loh J."/>
            <person name="Nouioui I."/>
            <person name="Goodfellow M."/>
        </authorList>
    </citation>
    <scope>NUCLEOTIDE SEQUENCE</scope>
    <source>
        <strain evidence="2">DSM 45618</strain>
    </source>
</reference>
<protein>
    <submittedName>
        <fullName evidence="2">Type IV toxin-antitoxin system AbiEi family antitoxin domain-containing protein</fullName>
    </submittedName>
</protein>
<dbReference type="AlphaFoldDB" id="A0A8J7WPY7"/>
<evidence type="ECO:0000313" key="2">
    <source>
        <dbReference type="EMBL" id="MBS2966371.1"/>
    </source>
</evidence>
<dbReference type="EMBL" id="JAGSXH010000143">
    <property type="protein sequence ID" value="MBS2966371.1"/>
    <property type="molecule type" value="Genomic_DNA"/>
</dbReference>
<gene>
    <name evidence="2" type="ORF">KGA66_25230</name>
</gene>
<accession>A0A8J7WPY7</accession>
<dbReference type="Proteomes" id="UP000677913">
    <property type="component" value="Unassembled WGS sequence"/>
</dbReference>
<organism evidence="2 3">
    <name type="scientific">Actinocrinis puniceicyclus</name>
    <dbReference type="NCBI Taxonomy" id="977794"/>
    <lineage>
        <taxon>Bacteria</taxon>
        <taxon>Bacillati</taxon>
        <taxon>Actinomycetota</taxon>
        <taxon>Actinomycetes</taxon>
        <taxon>Catenulisporales</taxon>
        <taxon>Actinospicaceae</taxon>
        <taxon>Actinocrinis</taxon>
    </lineage>
</organism>
<keyword evidence="3" id="KW-1185">Reference proteome</keyword>
<sequence>MKRVQAQAILGEMAASQHGLITSAQAAARGVDGVTLRRLRDARLLEPVGRGVYLISGAPAPTHLEIRIAWLRLDPARPAWERDGREEKDGVVSHRSACLLHQLGDIPAPNTELTVPGRLTTREPWVRLHRHDGPLPVDEITMVDGLPVTTVDRTVLDLLRDHADGGHAGGVIAEAERRGLLDLRALAHQLGQFGQRYAMAGVSGAELLSTLTAEAEQR</sequence>
<evidence type="ECO:0000259" key="1">
    <source>
        <dbReference type="Pfam" id="PF13338"/>
    </source>
</evidence>
<name>A0A8J7WPY7_9ACTN</name>
<feature type="domain" description="AbiEi antitoxin N-terminal" evidence="1">
    <location>
        <begin position="14"/>
        <end position="55"/>
    </location>
</feature>
<dbReference type="InterPro" id="IPR025159">
    <property type="entry name" value="AbiEi_N"/>
</dbReference>
<dbReference type="RefSeq" id="WP_211471377.1">
    <property type="nucleotide sequence ID" value="NZ_JAGSXH010000143.1"/>
</dbReference>
<proteinExistence type="predicted"/>
<evidence type="ECO:0000313" key="3">
    <source>
        <dbReference type="Proteomes" id="UP000677913"/>
    </source>
</evidence>